<keyword evidence="2 4" id="KW-0560">Oxidoreductase</keyword>
<keyword evidence="3" id="KW-0520">NAD</keyword>
<feature type="domain" description="D-isomer specific 2-hydroxyacid dehydrogenase catalytic" evidence="5">
    <location>
        <begin position="8"/>
        <end position="313"/>
    </location>
</feature>
<evidence type="ECO:0000256" key="4">
    <source>
        <dbReference type="RuleBase" id="RU003719"/>
    </source>
</evidence>
<reference evidence="7" key="1">
    <citation type="journal article" date="2015" name="Proc. Natl. Acad. Sci. U.S.A.">
        <title>Bacterial clade with the ribosomal RNA operon on a small plasmid rather than the chromosome.</title>
        <authorList>
            <person name="Anda M."/>
            <person name="Ohtsubo Y."/>
            <person name="Okubo T."/>
            <person name="Sugawara M."/>
            <person name="Nagata Y."/>
            <person name="Tsuda M."/>
            <person name="Minamisawa K."/>
            <person name="Mitsui H."/>
        </authorList>
    </citation>
    <scope>NUCLEOTIDE SEQUENCE</scope>
    <source>
        <strain evidence="7">JCM 14755</strain>
    </source>
</reference>
<comment type="similarity">
    <text evidence="4">Belongs to the D-isomer specific 2-hydroxyacid dehydrogenase family.</text>
</comment>
<dbReference type="Pfam" id="PF00389">
    <property type="entry name" value="2-Hacid_dh"/>
    <property type="match status" value="1"/>
</dbReference>
<dbReference type="InterPro" id="IPR050223">
    <property type="entry name" value="D-isomer_2-hydroxyacid_DH"/>
</dbReference>
<dbReference type="GO" id="GO:0051287">
    <property type="term" value="F:NAD binding"/>
    <property type="evidence" value="ECO:0007669"/>
    <property type="project" value="InterPro"/>
</dbReference>
<evidence type="ECO:0000259" key="6">
    <source>
        <dbReference type="Pfam" id="PF02826"/>
    </source>
</evidence>
<evidence type="ECO:0000256" key="2">
    <source>
        <dbReference type="ARBA" id="ARBA00023002"/>
    </source>
</evidence>
<name>A0A0P0Z0M7_9HYPH</name>
<dbReference type="EMBL" id="LC066375">
    <property type="protein sequence ID" value="BAT27274.1"/>
    <property type="molecule type" value="Genomic_DNA"/>
</dbReference>
<accession>A0A0P0Z0M7</accession>
<dbReference type="PANTHER" id="PTHR10996:SF178">
    <property type="entry name" value="2-HYDROXYACID DEHYDROGENASE YGL185C-RELATED"/>
    <property type="match status" value="1"/>
</dbReference>
<dbReference type="SUPFAM" id="SSF51735">
    <property type="entry name" value="NAD(P)-binding Rossmann-fold domains"/>
    <property type="match status" value="1"/>
</dbReference>
<organism evidence="7">
    <name type="scientific">Aureimonas frigidaquae</name>
    <dbReference type="NCBI Taxonomy" id="424757"/>
    <lineage>
        <taxon>Bacteria</taxon>
        <taxon>Pseudomonadati</taxon>
        <taxon>Pseudomonadota</taxon>
        <taxon>Alphaproteobacteria</taxon>
        <taxon>Hyphomicrobiales</taxon>
        <taxon>Aurantimonadaceae</taxon>
        <taxon>Aureimonas</taxon>
    </lineage>
</organism>
<keyword evidence="1" id="KW-0521">NADP</keyword>
<dbReference type="GO" id="GO:0030267">
    <property type="term" value="F:glyoxylate reductase (NADPH) activity"/>
    <property type="evidence" value="ECO:0007669"/>
    <property type="project" value="TreeGrafter"/>
</dbReference>
<dbReference type="OrthoDB" id="9793626at2"/>
<dbReference type="SUPFAM" id="SSF52283">
    <property type="entry name" value="Formate/glycerate dehydrogenase catalytic domain-like"/>
    <property type="match status" value="1"/>
</dbReference>
<dbReference type="CDD" id="cd12156">
    <property type="entry name" value="HPPR"/>
    <property type="match status" value="1"/>
</dbReference>
<protein>
    <submittedName>
        <fullName evidence="7">Dehydrogenase</fullName>
    </submittedName>
</protein>
<dbReference type="Gene3D" id="3.40.50.720">
    <property type="entry name" value="NAD(P)-binding Rossmann-like Domain"/>
    <property type="match status" value="2"/>
</dbReference>
<proteinExistence type="inferred from homology"/>
<dbReference type="GO" id="GO:0016618">
    <property type="term" value="F:hydroxypyruvate reductase [NAD(P)H] activity"/>
    <property type="evidence" value="ECO:0007669"/>
    <property type="project" value="TreeGrafter"/>
</dbReference>
<feature type="domain" description="D-isomer specific 2-hydroxyacid dehydrogenase NAD-binding" evidence="6">
    <location>
        <begin position="108"/>
        <end position="282"/>
    </location>
</feature>
<dbReference type="Pfam" id="PF02826">
    <property type="entry name" value="2-Hacid_dh_C"/>
    <property type="match status" value="1"/>
</dbReference>
<sequence length="324" mass="33481">MAQEPILLVEPMLDTVEAALDAAYDVLRLFAAADAERLAASLPQIRSVVTGGGTGLAPDLMARLPSLGLVAINGVGTDKVDLAAAARAGIHVTTTPGVLTGDVADMALGLLIGVLRRIGQGDRLVRAGQWGRGAPPALGRRLAGRRVGILGLGQIGRAVARRLDAFDARIAYWNRSPLEVPAHWEREQSPHALASACDALIVTLAAGAATDGMVDAAILNALGPEGILINVARGSVVDEDALIEALSSGRIGGAGLDVFRNEPAIDRRFAGLDTVLLAPHQGSATLETRQDMGRIVIDNLAAFYAGRLPPQSVTAQLMTGGVSA</sequence>
<dbReference type="PANTHER" id="PTHR10996">
    <property type="entry name" value="2-HYDROXYACID DEHYDROGENASE-RELATED"/>
    <property type="match status" value="1"/>
</dbReference>
<dbReference type="InterPro" id="IPR006139">
    <property type="entry name" value="D-isomer_2_OHA_DH_cat_dom"/>
</dbReference>
<dbReference type="InterPro" id="IPR006140">
    <property type="entry name" value="D-isomer_DH_NAD-bd"/>
</dbReference>
<evidence type="ECO:0000256" key="1">
    <source>
        <dbReference type="ARBA" id="ARBA00022857"/>
    </source>
</evidence>
<evidence type="ECO:0000256" key="3">
    <source>
        <dbReference type="ARBA" id="ARBA00023027"/>
    </source>
</evidence>
<dbReference type="GO" id="GO:0005829">
    <property type="term" value="C:cytosol"/>
    <property type="evidence" value="ECO:0007669"/>
    <property type="project" value="TreeGrafter"/>
</dbReference>
<evidence type="ECO:0000313" key="7">
    <source>
        <dbReference type="EMBL" id="BAT27274.1"/>
    </source>
</evidence>
<evidence type="ECO:0000259" key="5">
    <source>
        <dbReference type="Pfam" id="PF00389"/>
    </source>
</evidence>
<dbReference type="FunFam" id="3.40.50.720:FF:000213">
    <property type="entry name" value="Putative 2-hydroxyacid dehydrogenase"/>
    <property type="match status" value="1"/>
</dbReference>
<dbReference type="InterPro" id="IPR036291">
    <property type="entry name" value="NAD(P)-bd_dom_sf"/>
</dbReference>
<dbReference type="AlphaFoldDB" id="A0A0P0Z0M7"/>